<evidence type="ECO:0000256" key="5">
    <source>
        <dbReference type="HAMAP-Rule" id="MF_00651"/>
    </source>
</evidence>
<dbReference type="GO" id="GO:0005829">
    <property type="term" value="C:cytosol"/>
    <property type="evidence" value="ECO:0007669"/>
    <property type="project" value="TreeGrafter"/>
</dbReference>
<dbReference type="RefSeq" id="WP_259054865.1">
    <property type="nucleotide sequence ID" value="NZ_JANUCT010000007.1"/>
</dbReference>
<dbReference type="EC" id="3.1.-.-" evidence="5"/>
<evidence type="ECO:0000256" key="1">
    <source>
        <dbReference type="ARBA" id="ARBA00022490"/>
    </source>
</evidence>
<dbReference type="Pfam" id="PF03652">
    <property type="entry name" value="RuvX"/>
    <property type="match status" value="1"/>
</dbReference>
<comment type="caution">
    <text evidence="7">The sequence shown here is derived from an EMBL/GenBank/DDBJ whole genome shotgun (WGS) entry which is preliminary data.</text>
</comment>
<feature type="domain" description="YqgF/RNase H-like" evidence="6">
    <location>
        <begin position="11"/>
        <end position="111"/>
    </location>
</feature>
<sequence>MPADRAQPDARTLLGFDFGDKRIGVAVGQTLTGSANALTTVRMTQQKPDWAAISRLIDEWQPQALIVGIPLTMTGDTQPLTDRARAFARKLEGRYHLPVHGVDERLTTRAARDHLQSSYDVDPEAARIILETWLQENADGTAAQTAVSHQRSHANTDKS</sequence>
<dbReference type="PANTHER" id="PTHR33317:SF4">
    <property type="entry name" value="POLYNUCLEOTIDYL TRANSFERASE, RIBONUCLEASE H-LIKE SUPERFAMILY PROTEIN"/>
    <property type="match status" value="1"/>
</dbReference>
<evidence type="ECO:0000256" key="4">
    <source>
        <dbReference type="ARBA" id="ARBA00022801"/>
    </source>
</evidence>
<dbReference type="SMART" id="SM00732">
    <property type="entry name" value="YqgFc"/>
    <property type="match status" value="1"/>
</dbReference>
<comment type="function">
    <text evidence="5">Could be a nuclease involved in processing of the 5'-end of pre-16S rRNA.</text>
</comment>
<dbReference type="PANTHER" id="PTHR33317">
    <property type="entry name" value="POLYNUCLEOTIDYL TRANSFERASE, RIBONUCLEASE H-LIKE SUPERFAMILY PROTEIN"/>
    <property type="match status" value="1"/>
</dbReference>
<dbReference type="SUPFAM" id="SSF53098">
    <property type="entry name" value="Ribonuclease H-like"/>
    <property type="match status" value="1"/>
</dbReference>
<dbReference type="EMBL" id="JANUCT010000007">
    <property type="protein sequence ID" value="MCS3903238.1"/>
    <property type="molecule type" value="Genomic_DNA"/>
</dbReference>
<evidence type="ECO:0000256" key="2">
    <source>
        <dbReference type="ARBA" id="ARBA00022517"/>
    </source>
</evidence>
<dbReference type="InterPro" id="IPR012337">
    <property type="entry name" value="RNaseH-like_sf"/>
</dbReference>
<dbReference type="GO" id="GO:0000967">
    <property type="term" value="P:rRNA 5'-end processing"/>
    <property type="evidence" value="ECO:0007669"/>
    <property type="project" value="UniProtKB-UniRule"/>
</dbReference>
<dbReference type="InterPro" id="IPR006641">
    <property type="entry name" value="YqgF/RNaseH-like_dom"/>
</dbReference>
<accession>A0AAE3HMJ8</accession>
<keyword evidence="2 5" id="KW-0690">Ribosome biogenesis</keyword>
<dbReference type="Proteomes" id="UP001204445">
    <property type="component" value="Unassembled WGS sequence"/>
</dbReference>
<evidence type="ECO:0000313" key="7">
    <source>
        <dbReference type="EMBL" id="MCS3903238.1"/>
    </source>
</evidence>
<dbReference type="GO" id="GO:0004518">
    <property type="term" value="F:nuclease activity"/>
    <property type="evidence" value="ECO:0007669"/>
    <property type="project" value="UniProtKB-KW"/>
</dbReference>
<dbReference type="NCBIfam" id="TIGR00250">
    <property type="entry name" value="RNAse_H_YqgF"/>
    <property type="match status" value="1"/>
</dbReference>
<name>A0AAE3HMJ8_9GAMM</name>
<dbReference type="GO" id="GO:0016788">
    <property type="term" value="F:hydrolase activity, acting on ester bonds"/>
    <property type="evidence" value="ECO:0007669"/>
    <property type="project" value="UniProtKB-UniRule"/>
</dbReference>
<dbReference type="CDD" id="cd16964">
    <property type="entry name" value="YqgF"/>
    <property type="match status" value="1"/>
</dbReference>
<dbReference type="HAMAP" id="MF_00651">
    <property type="entry name" value="Nuclease_YqgF"/>
    <property type="match status" value="1"/>
</dbReference>
<comment type="similarity">
    <text evidence="5">Belongs to the YqgF HJR family.</text>
</comment>
<dbReference type="Gene3D" id="3.30.420.140">
    <property type="entry name" value="YqgF/RNase H-like domain"/>
    <property type="match status" value="1"/>
</dbReference>
<dbReference type="AlphaFoldDB" id="A0AAE3HMJ8"/>
<keyword evidence="8" id="KW-1185">Reference proteome</keyword>
<keyword evidence="3 5" id="KW-0540">Nuclease</keyword>
<proteinExistence type="inferred from homology"/>
<reference evidence="7" key="1">
    <citation type="submission" date="2022-08" db="EMBL/GenBank/DDBJ databases">
        <title>Genomic Encyclopedia of Type Strains, Phase III (KMG-III): the genomes of soil and plant-associated and newly described type strains.</title>
        <authorList>
            <person name="Whitman W."/>
        </authorList>
    </citation>
    <scope>NUCLEOTIDE SEQUENCE</scope>
    <source>
        <strain evidence="7">HMT 1</strain>
    </source>
</reference>
<keyword evidence="1 5" id="KW-0963">Cytoplasm</keyword>
<protein>
    <recommendedName>
        <fullName evidence="5">Putative pre-16S rRNA nuclease</fullName>
        <ecNumber evidence="5">3.1.-.-</ecNumber>
    </recommendedName>
</protein>
<evidence type="ECO:0000259" key="6">
    <source>
        <dbReference type="SMART" id="SM00732"/>
    </source>
</evidence>
<keyword evidence="4 5" id="KW-0378">Hydrolase</keyword>
<dbReference type="InterPro" id="IPR005227">
    <property type="entry name" value="YqgF"/>
</dbReference>
<evidence type="ECO:0000256" key="3">
    <source>
        <dbReference type="ARBA" id="ARBA00022722"/>
    </source>
</evidence>
<organism evidence="7 8">
    <name type="scientific">Methylohalomonas lacus</name>
    <dbReference type="NCBI Taxonomy" id="398773"/>
    <lineage>
        <taxon>Bacteria</taxon>
        <taxon>Pseudomonadati</taxon>
        <taxon>Pseudomonadota</taxon>
        <taxon>Gammaproteobacteria</taxon>
        <taxon>Methylohalomonadales</taxon>
        <taxon>Methylohalomonadaceae</taxon>
        <taxon>Methylohalomonas</taxon>
    </lineage>
</organism>
<evidence type="ECO:0000313" key="8">
    <source>
        <dbReference type="Proteomes" id="UP001204445"/>
    </source>
</evidence>
<comment type="subcellular location">
    <subcellularLocation>
        <location evidence="5">Cytoplasm</location>
    </subcellularLocation>
</comment>
<gene>
    <name evidence="7" type="ORF">J2T55_001258</name>
</gene>
<dbReference type="InterPro" id="IPR037027">
    <property type="entry name" value="YqgF/RNaseH-like_dom_sf"/>
</dbReference>